<feature type="chain" id="PRO_5032609035" description="Secreted protein" evidence="2">
    <location>
        <begin position="27"/>
        <end position="148"/>
    </location>
</feature>
<feature type="region of interest" description="Disordered" evidence="1">
    <location>
        <begin position="126"/>
        <end position="148"/>
    </location>
</feature>
<evidence type="ECO:0000313" key="3">
    <source>
        <dbReference type="EMBL" id="QPS10199.1"/>
    </source>
</evidence>
<dbReference type="EMBL" id="CP065668">
    <property type="protein sequence ID" value="QPS10199.1"/>
    <property type="molecule type" value="Genomic_DNA"/>
</dbReference>
<evidence type="ECO:0000256" key="1">
    <source>
        <dbReference type="SAM" id="MobiDB-lite"/>
    </source>
</evidence>
<reference evidence="3 4" key="1">
    <citation type="submission" date="2020-12" db="EMBL/GenBank/DDBJ databases">
        <title>FDA dAtabase for Regulatory Grade micrObial Sequences (FDA-ARGOS): Supporting development and validation of Infectious Disease Dx tests.</title>
        <authorList>
            <person name="Sproer C."/>
            <person name="Gronow S."/>
            <person name="Severitt S."/>
            <person name="Schroder I."/>
            <person name="Tallon L."/>
            <person name="Sadzewicz L."/>
            <person name="Zhao X."/>
            <person name="Boylan J."/>
            <person name="Ott S."/>
            <person name="Bowen H."/>
            <person name="Vavikolanu K."/>
            <person name="Mehta A."/>
            <person name="Aluvathingal J."/>
            <person name="Nadendla S."/>
            <person name="Lowell S."/>
            <person name="Myers T."/>
            <person name="Yan Y."/>
            <person name="Sichtig H."/>
        </authorList>
    </citation>
    <scope>NUCLEOTIDE SEQUENCE [LARGE SCALE GENOMIC DNA]</scope>
    <source>
        <strain evidence="3 4">FDAARGOS_909</strain>
    </source>
</reference>
<gene>
    <name evidence="3" type="ORF">I6G66_09460</name>
</gene>
<evidence type="ECO:0000313" key="4">
    <source>
        <dbReference type="Proteomes" id="UP000594778"/>
    </source>
</evidence>
<name>A0A7T2S775_DELAC</name>
<feature type="compositionally biased region" description="Basic residues" evidence="1">
    <location>
        <begin position="47"/>
        <end position="56"/>
    </location>
</feature>
<proteinExistence type="predicted"/>
<protein>
    <recommendedName>
        <fullName evidence="5">Secreted protein</fullName>
    </recommendedName>
</protein>
<feature type="compositionally biased region" description="Basic and acidic residues" evidence="1">
    <location>
        <begin position="57"/>
        <end position="88"/>
    </location>
</feature>
<keyword evidence="2" id="KW-0732">Signal</keyword>
<evidence type="ECO:0008006" key="5">
    <source>
        <dbReference type="Google" id="ProtNLM"/>
    </source>
</evidence>
<organism evidence="3 4">
    <name type="scientific">Delftia acidovorans</name>
    <name type="common">Pseudomonas acidovorans</name>
    <name type="synonym">Comamonas acidovorans</name>
    <dbReference type="NCBI Taxonomy" id="80866"/>
    <lineage>
        <taxon>Bacteria</taxon>
        <taxon>Pseudomonadati</taxon>
        <taxon>Pseudomonadota</taxon>
        <taxon>Betaproteobacteria</taxon>
        <taxon>Burkholderiales</taxon>
        <taxon>Comamonadaceae</taxon>
        <taxon>Delftia</taxon>
    </lineage>
</organism>
<dbReference type="Proteomes" id="UP000594778">
    <property type="component" value="Chromosome"/>
</dbReference>
<accession>A0A7T2S775</accession>
<feature type="signal peptide" evidence="2">
    <location>
        <begin position="1"/>
        <end position="26"/>
    </location>
</feature>
<sequence>MKNPWIRPLQLCIGAAVLGMAGLATAQPGPGPDGAPPPPPPAAEKAKPHHHHKKHADQHTDHKGPAKRGYDRRDPDQHEAAAVKEQSRRGGVQSGDHFQRNAVARCDVFKNEGDHRSCVERVKDGQVSGSVEGGGVLREYTEQVPVRQ</sequence>
<feature type="compositionally biased region" description="Pro residues" evidence="1">
    <location>
        <begin position="29"/>
        <end position="42"/>
    </location>
</feature>
<evidence type="ECO:0000256" key="2">
    <source>
        <dbReference type="SAM" id="SignalP"/>
    </source>
</evidence>
<dbReference type="RefSeq" id="WP_197956796.1">
    <property type="nucleotide sequence ID" value="NZ_CP065668.1"/>
</dbReference>
<dbReference type="AlphaFoldDB" id="A0A7T2S775"/>
<feature type="region of interest" description="Disordered" evidence="1">
    <location>
        <begin position="23"/>
        <end position="100"/>
    </location>
</feature>